<evidence type="ECO:0000313" key="2">
    <source>
        <dbReference type="Proteomes" id="UP000321306"/>
    </source>
</evidence>
<keyword evidence="2" id="KW-1185">Reference proteome</keyword>
<comment type="caution">
    <text evidence="1">The sequence shown here is derived from an EMBL/GenBank/DDBJ whole genome shotgun (WGS) entry which is preliminary data.</text>
</comment>
<protein>
    <submittedName>
        <fullName evidence="1">Uncharacterized protein</fullName>
    </submittedName>
</protein>
<gene>
    <name evidence="1" type="ORF">DC3_49220</name>
</gene>
<sequence>MKTYQGILDAVEQRKYYFADSNNELIDYLKIFDLIRQEGYTAFIKWDGGREYEIYTVMITDLPEDVDYIRRESSDLAESIRGVISEFIEVIWNIK</sequence>
<dbReference type="RefSeq" id="WP_146889546.1">
    <property type="nucleotide sequence ID" value="NZ_BJXB01000031.1"/>
</dbReference>
<dbReference type="AlphaFoldDB" id="A0A511N9Q7"/>
<dbReference type="Proteomes" id="UP000321306">
    <property type="component" value="Unassembled WGS sequence"/>
</dbReference>
<name>A0A511N9Q7_DEIC1</name>
<organism evidence="1 2">
    <name type="scientific">Deinococcus cellulosilyticus (strain DSM 18568 / NBRC 106333 / KACC 11606 / 5516J-15)</name>
    <dbReference type="NCBI Taxonomy" id="1223518"/>
    <lineage>
        <taxon>Bacteria</taxon>
        <taxon>Thermotogati</taxon>
        <taxon>Deinococcota</taxon>
        <taxon>Deinococci</taxon>
        <taxon>Deinococcales</taxon>
        <taxon>Deinococcaceae</taxon>
        <taxon>Deinococcus</taxon>
    </lineage>
</organism>
<accession>A0A511N9Q7</accession>
<evidence type="ECO:0000313" key="1">
    <source>
        <dbReference type="EMBL" id="GEM49287.1"/>
    </source>
</evidence>
<dbReference type="EMBL" id="BJXB01000031">
    <property type="protein sequence ID" value="GEM49287.1"/>
    <property type="molecule type" value="Genomic_DNA"/>
</dbReference>
<proteinExistence type="predicted"/>
<dbReference type="OrthoDB" id="9256018at2"/>
<reference evidence="1 2" key="1">
    <citation type="submission" date="2019-07" db="EMBL/GenBank/DDBJ databases">
        <title>Whole genome shotgun sequence of Deinococcus cellulosilyticus NBRC 106333.</title>
        <authorList>
            <person name="Hosoyama A."/>
            <person name="Uohara A."/>
            <person name="Ohji S."/>
            <person name="Ichikawa N."/>
        </authorList>
    </citation>
    <scope>NUCLEOTIDE SEQUENCE [LARGE SCALE GENOMIC DNA]</scope>
    <source>
        <strain evidence="1 2">NBRC 106333</strain>
    </source>
</reference>